<dbReference type="InterPro" id="IPR036728">
    <property type="entry name" value="PBP_GOBP_sf"/>
</dbReference>
<reference evidence="3 4" key="2">
    <citation type="journal article" date="2018" name="Elife">
        <title>Firefly genomes illuminate parallel origins of bioluminescence in beetles.</title>
        <authorList>
            <person name="Fallon T.R."/>
            <person name="Lower S.E."/>
            <person name="Chang C.H."/>
            <person name="Bessho-Uehara M."/>
            <person name="Martin G.J."/>
            <person name="Bewick A.J."/>
            <person name="Behringer M."/>
            <person name="Debat H.J."/>
            <person name="Wong I."/>
            <person name="Day J.C."/>
            <person name="Suvorov A."/>
            <person name="Silva C.J."/>
            <person name="Stanger-Hall K.F."/>
            <person name="Hall D.W."/>
            <person name="Schmitz R.J."/>
            <person name="Nelson D.R."/>
            <person name="Lewis S.M."/>
            <person name="Shigenobu S."/>
            <person name="Bybee S.M."/>
            <person name="Larracuente A.M."/>
            <person name="Oba Y."/>
            <person name="Weng J.K."/>
        </authorList>
    </citation>
    <scope>NUCLEOTIDE SEQUENCE [LARGE SCALE GENOMIC DNA]</scope>
    <source>
        <strain evidence="3">1611_PpyrPB1</strain>
        <tissue evidence="3">Whole body</tissue>
    </source>
</reference>
<feature type="signal peptide" evidence="1">
    <location>
        <begin position="1"/>
        <end position="27"/>
    </location>
</feature>
<dbReference type="AlphaFoldDB" id="A0A1Y1LRM0"/>
<dbReference type="OrthoDB" id="6737700at2759"/>
<dbReference type="Proteomes" id="UP000327044">
    <property type="component" value="Unassembled WGS sequence"/>
</dbReference>
<evidence type="ECO:0000313" key="4">
    <source>
        <dbReference type="Proteomes" id="UP000327044"/>
    </source>
</evidence>
<name>A0A1Y1LRM0_PHOPY</name>
<dbReference type="Pfam" id="PF01395">
    <property type="entry name" value="PBP_GOBP"/>
    <property type="match status" value="2"/>
</dbReference>
<dbReference type="InParanoid" id="A0A1Y1LRM0"/>
<reference evidence="3" key="3">
    <citation type="submission" date="2019-08" db="EMBL/GenBank/DDBJ databases">
        <authorList>
            <consortium name="Photinus pyralis genome working group"/>
            <person name="Fallon T.R."/>
            <person name="Sander Lower S.E."/>
            <person name="Weng J.-K."/>
        </authorList>
    </citation>
    <scope>NUCLEOTIDE SEQUENCE</scope>
    <source>
        <strain evidence="3">1611_PpyrPB1</strain>
        <tissue evidence="3">Whole body</tissue>
    </source>
</reference>
<dbReference type="EMBL" id="VVIM01000001">
    <property type="protein sequence ID" value="KAB0804984.1"/>
    <property type="molecule type" value="Genomic_DNA"/>
</dbReference>
<dbReference type="CDD" id="cd23992">
    <property type="entry name" value="PBP_GOBP"/>
    <property type="match status" value="1"/>
</dbReference>
<keyword evidence="4" id="KW-1185">Reference proteome</keyword>
<feature type="chain" id="PRO_5036029834" evidence="1">
    <location>
        <begin position="28"/>
        <end position="319"/>
    </location>
</feature>
<gene>
    <name evidence="3" type="ORF">PPYR_01954</name>
</gene>
<evidence type="ECO:0000313" key="2">
    <source>
        <dbReference type="EMBL" id="JAV74216.1"/>
    </source>
</evidence>
<reference evidence="2" key="1">
    <citation type="journal article" date="2016" name="Sci. Rep.">
        <title>Molecular characterization of firefly nuptial gifts: a multi-omics approach sheds light on postcopulatory sexual selection.</title>
        <authorList>
            <person name="Al-Wathiqui N."/>
            <person name="Fallon T.R."/>
            <person name="South A."/>
            <person name="Weng J.K."/>
            <person name="Lewis S.M."/>
        </authorList>
    </citation>
    <scope>NUCLEOTIDE SEQUENCE</scope>
</reference>
<evidence type="ECO:0000313" key="3">
    <source>
        <dbReference type="EMBL" id="KAB0804984.1"/>
    </source>
</evidence>
<accession>A0A1Y1LRM0</accession>
<protein>
    <submittedName>
        <fullName evidence="2">Uncharacterized protein</fullName>
    </submittedName>
</protein>
<dbReference type="EMBL" id="GEZM01053030">
    <property type="protein sequence ID" value="JAV74216.1"/>
    <property type="molecule type" value="Transcribed_RNA"/>
</dbReference>
<organism evidence="2">
    <name type="scientific">Photinus pyralis</name>
    <name type="common">Common eastern firefly</name>
    <name type="synonym">Lampyris pyralis</name>
    <dbReference type="NCBI Taxonomy" id="7054"/>
    <lineage>
        <taxon>Eukaryota</taxon>
        <taxon>Metazoa</taxon>
        <taxon>Ecdysozoa</taxon>
        <taxon>Arthropoda</taxon>
        <taxon>Hexapoda</taxon>
        <taxon>Insecta</taxon>
        <taxon>Pterygota</taxon>
        <taxon>Neoptera</taxon>
        <taxon>Endopterygota</taxon>
        <taxon>Coleoptera</taxon>
        <taxon>Polyphaga</taxon>
        <taxon>Elateriformia</taxon>
        <taxon>Elateroidea</taxon>
        <taxon>Lampyridae</taxon>
        <taxon>Lampyrinae</taxon>
        <taxon>Photinus</taxon>
    </lineage>
</organism>
<dbReference type="GO" id="GO:0005549">
    <property type="term" value="F:odorant binding"/>
    <property type="evidence" value="ECO:0007669"/>
    <property type="project" value="InterPro"/>
</dbReference>
<proteinExistence type="predicted"/>
<dbReference type="InterPro" id="IPR006170">
    <property type="entry name" value="PBP/GOBP"/>
</dbReference>
<sequence length="319" mass="36714">MQSRFFVTPNMIFKLILFAFLISTSYQTDIELAPLDNETTTALENVTQTATTTNTTTTSTTTQIPLTIREKCLIGLNVSEDYSDTYGAVGETNETYLNFISCYWKNQKLLGENGEINFILLKEMISQAARISVDITDVPLSNAWIIANEIMEECKETNGSTHGEKAVKMRNCMYGKLLYQRDKEFLLKEYEDIPYLEVSEEACVVQLKLDPLLIEDLNRHYLVVEDNVEFKNFLECYWKDVEYMDKNGTLNIPLLQIKLNDDIEMEFLSRSKAPYLTDILTNSILKSCKTIKGDGQLVSNMYAYICRRLPYFSNILLHE</sequence>
<keyword evidence="1" id="KW-0732">Signal</keyword>
<evidence type="ECO:0000256" key="1">
    <source>
        <dbReference type="SAM" id="SignalP"/>
    </source>
</evidence>
<dbReference type="SUPFAM" id="SSF47565">
    <property type="entry name" value="Insect pheromone/odorant-binding proteins"/>
    <property type="match status" value="2"/>
</dbReference>
<dbReference type="Gene3D" id="1.10.238.20">
    <property type="entry name" value="Pheromone/general odorant binding protein domain"/>
    <property type="match status" value="2"/>
</dbReference>